<evidence type="ECO:0000259" key="4">
    <source>
        <dbReference type="PROSITE" id="PS50105"/>
    </source>
</evidence>
<evidence type="ECO:0000256" key="2">
    <source>
        <dbReference type="ARBA" id="ARBA00023043"/>
    </source>
</evidence>
<dbReference type="InterPro" id="IPR013761">
    <property type="entry name" value="SAM/pointed_sf"/>
</dbReference>
<dbReference type="Pfam" id="PF07647">
    <property type="entry name" value="SAM_2"/>
    <property type="match status" value="1"/>
</dbReference>
<dbReference type="SMART" id="SM00248">
    <property type="entry name" value="ANK"/>
    <property type="match status" value="6"/>
</dbReference>
<organism evidence="5">
    <name type="scientific">Clastoptera arizonana</name>
    <name type="common">Arizona spittle bug</name>
    <dbReference type="NCBI Taxonomy" id="38151"/>
    <lineage>
        <taxon>Eukaryota</taxon>
        <taxon>Metazoa</taxon>
        <taxon>Ecdysozoa</taxon>
        <taxon>Arthropoda</taxon>
        <taxon>Hexapoda</taxon>
        <taxon>Insecta</taxon>
        <taxon>Pterygota</taxon>
        <taxon>Neoptera</taxon>
        <taxon>Paraneoptera</taxon>
        <taxon>Hemiptera</taxon>
        <taxon>Auchenorrhyncha</taxon>
        <taxon>Cercopoidea</taxon>
        <taxon>Clastopteridae</taxon>
        <taxon>Clastoptera</taxon>
    </lineage>
</organism>
<dbReference type="Pfam" id="PF12796">
    <property type="entry name" value="Ank_2"/>
    <property type="match status" value="2"/>
</dbReference>
<proteinExistence type="predicted"/>
<evidence type="ECO:0000256" key="3">
    <source>
        <dbReference type="PROSITE-ProRule" id="PRU00023"/>
    </source>
</evidence>
<evidence type="ECO:0000256" key="1">
    <source>
        <dbReference type="ARBA" id="ARBA00022737"/>
    </source>
</evidence>
<feature type="repeat" description="ANK" evidence="3">
    <location>
        <begin position="81"/>
        <end position="113"/>
    </location>
</feature>
<evidence type="ECO:0000313" key="5">
    <source>
        <dbReference type="EMBL" id="JAS25455.1"/>
    </source>
</evidence>
<dbReference type="InterPro" id="IPR002110">
    <property type="entry name" value="Ankyrin_rpt"/>
</dbReference>
<name>A0A1B6DIK3_9HEMI</name>
<feature type="domain" description="SAM" evidence="4">
    <location>
        <begin position="407"/>
        <end position="470"/>
    </location>
</feature>
<dbReference type="InterPro" id="IPR001660">
    <property type="entry name" value="SAM"/>
</dbReference>
<dbReference type="Gene3D" id="1.25.40.20">
    <property type="entry name" value="Ankyrin repeat-containing domain"/>
    <property type="match status" value="2"/>
</dbReference>
<dbReference type="SUPFAM" id="SSF47769">
    <property type="entry name" value="SAM/Pointed domain"/>
    <property type="match status" value="1"/>
</dbReference>
<dbReference type="PROSITE" id="PS50105">
    <property type="entry name" value="SAM_DOMAIN"/>
    <property type="match status" value="1"/>
</dbReference>
<keyword evidence="1" id="KW-0677">Repeat</keyword>
<dbReference type="SMART" id="SM00454">
    <property type="entry name" value="SAM"/>
    <property type="match status" value="1"/>
</dbReference>
<accession>A0A1B6DIK3</accession>
<dbReference type="Gene3D" id="1.10.150.50">
    <property type="entry name" value="Transcription Factor, Ets-1"/>
    <property type="match status" value="1"/>
</dbReference>
<gene>
    <name evidence="5" type="ORF">g.1663</name>
</gene>
<dbReference type="InterPro" id="IPR036770">
    <property type="entry name" value="Ankyrin_rpt-contain_sf"/>
</dbReference>
<dbReference type="PANTHER" id="PTHR24198:SF165">
    <property type="entry name" value="ANKYRIN REPEAT-CONTAINING PROTEIN-RELATED"/>
    <property type="match status" value="1"/>
</dbReference>
<dbReference type="PROSITE" id="PS50088">
    <property type="entry name" value="ANK_REPEAT"/>
    <property type="match status" value="2"/>
</dbReference>
<dbReference type="EMBL" id="GEDC01011843">
    <property type="protein sequence ID" value="JAS25455.1"/>
    <property type="molecule type" value="Transcribed_RNA"/>
</dbReference>
<dbReference type="SUPFAM" id="SSF48403">
    <property type="entry name" value="Ankyrin repeat"/>
    <property type="match status" value="1"/>
</dbReference>
<sequence>MSGKDYCFEEAIIQLLSNEKRKCCSETLKSTNDLKLLVSEIIKTDSDSLTNVFHFAAANGFIDECKILIAKKLDINEKNTMGWTPLMQAIRNGHFDIVEMMIQSGGDVNLSNGYGINGISLAVLNNNLDILNLVLNASKNEDTANQNLFLALELSCLHGFIDIIEFIVSFTVLNLNNLSPLSDLSPLMLAVTGGHKNVVQFLLEHGAEPLLQNKSNRTALDLALYTNNLSIKSLLCIKSPSESSQSFLKSPFQTSYYPFPSFDNLSRVVLPNHLTKQHIPLVPLSPFPQTQQFVFNLSPCCCKNAPSCHKLSPNVLSNEVDARASSFDSFDRCSDIAALVSPRIMKNYCKRHAQTSPNESHSPVKGKKRKLFDKHWCSSWMKKISKRLPKVLDNNDENINDISKKKSKYNDFTQLLIDLGLEHYLPIFKEHELDIGVFLTLSTDDLEIMGIKDKHSQTIILNQIENLKRTQL</sequence>
<protein>
    <recommendedName>
        <fullName evidence="4">SAM domain-containing protein</fullName>
    </recommendedName>
</protein>
<dbReference type="PANTHER" id="PTHR24198">
    <property type="entry name" value="ANKYRIN REPEAT AND PROTEIN KINASE DOMAIN-CONTAINING PROTEIN"/>
    <property type="match status" value="1"/>
</dbReference>
<reference evidence="5" key="1">
    <citation type="submission" date="2015-12" db="EMBL/GenBank/DDBJ databases">
        <title>De novo transcriptome assembly of four potential Pierce s Disease insect vectors from Arizona vineyards.</title>
        <authorList>
            <person name="Tassone E.E."/>
        </authorList>
    </citation>
    <scope>NUCLEOTIDE SEQUENCE</scope>
</reference>
<feature type="repeat" description="ANK" evidence="3">
    <location>
        <begin position="182"/>
        <end position="214"/>
    </location>
</feature>
<dbReference type="AlphaFoldDB" id="A0A1B6DIK3"/>
<dbReference type="PROSITE" id="PS50297">
    <property type="entry name" value="ANK_REP_REGION"/>
    <property type="match status" value="2"/>
</dbReference>
<keyword evidence="2 3" id="KW-0040">ANK repeat</keyword>